<dbReference type="GO" id="GO:0140359">
    <property type="term" value="F:ABC-type transporter activity"/>
    <property type="evidence" value="ECO:0007669"/>
    <property type="project" value="InterPro"/>
</dbReference>
<evidence type="ECO:0008006" key="4">
    <source>
        <dbReference type="Google" id="ProtNLM"/>
    </source>
</evidence>
<dbReference type="Proteomes" id="UP000644507">
    <property type="component" value="Unassembled WGS sequence"/>
</dbReference>
<name>A0A918TJ08_9BACT</name>
<keyword evidence="1" id="KW-1133">Transmembrane helix</keyword>
<reference evidence="2" key="2">
    <citation type="submission" date="2020-09" db="EMBL/GenBank/DDBJ databases">
        <authorList>
            <person name="Sun Q."/>
            <person name="Kim S."/>
        </authorList>
    </citation>
    <scope>NUCLEOTIDE SEQUENCE</scope>
    <source>
        <strain evidence="2">KCTC 12988</strain>
    </source>
</reference>
<accession>A0A918TJ08</accession>
<feature type="transmembrane region" description="Helical" evidence="1">
    <location>
        <begin position="20"/>
        <end position="40"/>
    </location>
</feature>
<feature type="transmembrane region" description="Helical" evidence="1">
    <location>
        <begin position="312"/>
        <end position="332"/>
    </location>
</feature>
<keyword evidence="3" id="KW-1185">Reference proteome</keyword>
<keyword evidence="1" id="KW-0472">Membrane</keyword>
<dbReference type="EMBL" id="BMXI01000005">
    <property type="protein sequence ID" value="GHC49957.1"/>
    <property type="molecule type" value="Genomic_DNA"/>
</dbReference>
<dbReference type="RefSeq" id="WP_189569128.1">
    <property type="nucleotide sequence ID" value="NZ_BMXI01000005.1"/>
</dbReference>
<organism evidence="2 3">
    <name type="scientific">Roseibacillus persicicus</name>
    <dbReference type="NCBI Taxonomy" id="454148"/>
    <lineage>
        <taxon>Bacteria</taxon>
        <taxon>Pseudomonadati</taxon>
        <taxon>Verrucomicrobiota</taxon>
        <taxon>Verrucomicrobiia</taxon>
        <taxon>Verrucomicrobiales</taxon>
        <taxon>Verrucomicrobiaceae</taxon>
        <taxon>Roseibacillus</taxon>
    </lineage>
</organism>
<comment type="caution">
    <text evidence="2">The sequence shown here is derived from an EMBL/GenBank/DDBJ whole genome shotgun (WGS) entry which is preliminary data.</text>
</comment>
<proteinExistence type="predicted"/>
<dbReference type="PANTHER" id="PTHR43471">
    <property type="entry name" value="ABC TRANSPORTER PERMEASE"/>
    <property type="match status" value="1"/>
</dbReference>
<dbReference type="GO" id="GO:0005886">
    <property type="term" value="C:plasma membrane"/>
    <property type="evidence" value="ECO:0007669"/>
    <property type="project" value="UniProtKB-SubCell"/>
</dbReference>
<evidence type="ECO:0000313" key="3">
    <source>
        <dbReference type="Proteomes" id="UP000644507"/>
    </source>
</evidence>
<keyword evidence="1" id="KW-0812">Transmembrane</keyword>
<gene>
    <name evidence="2" type="ORF">GCM10007100_14940</name>
</gene>
<evidence type="ECO:0000256" key="1">
    <source>
        <dbReference type="SAM" id="Phobius"/>
    </source>
</evidence>
<reference evidence="2" key="1">
    <citation type="journal article" date="2014" name="Int. J. Syst. Evol. Microbiol.">
        <title>Complete genome sequence of Corynebacterium casei LMG S-19264T (=DSM 44701T), isolated from a smear-ripened cheese.</title>
        <authorList>
            <consortium name="US DOE Joint Genome Institute (JGI-PGF)"/>
            <person name="Walter F."/>
            <person name="Albersmeier A."/>
            <person name="Kalinowski J."/>
            <person name="Ruckert C."/>
        </authorList>
    </citation>
    <scope>NUCLEOTIDE SEQUENCE</scope>
    <source>
        <strain evidence="2">KCTC 12988</strain>
    </source>
</reference>
<feature type="transmembrane region" description="Helical" evidence="1">
    <location>
        <begin position="67"/>
        <end position="92"/>
    </location>
</feature>
<dbReference type="Pfam" id="PF12679">
    <property type="entry name" value="ABC2_membrane_2"/>
    <property type="match status" value="1"/>
</dbReference>
<evidence type="ECO:0000313" key="2">
    <source>
        <dbReference type="EMBL" id="GHC49957.1"/>
    </source>
</evidence>
<feature type="transmembrane region" description="Helical" evidence="1">
    <location>
        <begin position="122"/>
        <end position="146"/>
    </location>
</feature>
<feature type="transmembrane region" description="Helical" evidence="1">
    <location>
        <begin position="158"/>
        <end position="180"/>
    </location>
</feature>
<dbReference type="AlphaFoldDB" id="A0A918TJ08"/>
<protein>
    <recommendedName>
        <fullName evidence="4">ABC transporter permease</fullName>
    </recommendedName>
</protein>
<sequence>MRETLTILGDSLKLLRARKLFWIVVGISLVVGLLYASIGFNEEGATFLWFQVARNELLVEGTELSKMFYILLFTNFIIPHWLGFLAVLLSILTSCSVFPELMKEGSIETVLSKPVSRWKIFFVKYLGMLGFMAAPLTLFCLIVFLALGLRAEVWKWEVFLAVPLLTFVYSILYSFAVFVGVWTRSTLFALLATMMLWGVCFLVHLTELGFYSRIRNANAGLVQEGLELVDTGEKQEVPEDHLRYYNLIRKSTWVLPKPRKTTLLTKRFLIFDDELGEFAGVSLIGIGAQVPEEGIMREAQIEAEKRMSVVEILLPSALFQVVMLGMGGWIFARRDF</sequence>
<feature type="transmembrane region" description="Helical" evidence="1">
    <location>
        <begin position="187"/>
        <end position="205"/>
    </location>
</feature>
<dbReference type="PANTHER" id="PTHR43471:SF10">
    <property type="entry name" value="SLL1107 PROTEIN"/>
    <property type="match status" value="1"/>
</dbReference>